<evidence type="ECO:0000256" key="3">
    <source>
        <dbReference type="SAM" id="SignalP"/>
    </source>
</evidence>
<proteinExistence type="predicted"/>
<accession>A0A7S3QEW7</accession>
<keyword evidence="3" id="KW-0732">Signal</keyword>
<feature type="compositionally biased region" description="Basic and acidic residues" evidence="1">
    <location>
        <begin position="417"/>
        <end position="426"/>
    </location>
</feature>
<keyword evidence="2" id="KW-0472">Membrane</keyword>
<feature type="region of interest" description="Disordered" evidence="1">
    <location>
        <begin position="416"/>
        <end position="449"/>
    </location>
</feature>
<name>A0A7S3QEW7_9STRA</name>
<dbReference type="PANTHER" id="PTHR35690">
    <property type="entry name" value="OS01G0363500 PROTEIN"/>
    <property type="match status" value="1"/>
</dbReference>
<keyword evidence="2" id="KW-1133">Transmembrane helix</keyword>
<reference evidence="4" key="1">
    <citation type="submission" date="2021-01" db="EMBL/GenBank/DDBJ databases">
        <authorList>
            <person name="Corre E."/>
            <person name="Pelletier E."/>
            <person name="Niang G."/>
            <person name="Scheremetjew M."/>
            <person name="Finn R."/>
            <person name="Kale V."/>
            <person name="Holt S."/>
            <person name="Cochrane G."/>
            <person name="Meng A."/>
            <person name="Brown T."/>
            <person name="Cohen L."/>
        </authorList>
    </citation>
    <scope>NUCLEOTIDE SEQUENCE</scope>
    <source>
        <strain evidence="4">MM31A-1</strain>
    </source>
</reference>
<feature type="transmembrane region" description="Helical" evidence="2">
    <location>
        <begin position="161"/>
        <end position="183"/>
    </location>
</feature>
<dbReference type="EMBL" id="HBIO01025889">
    <property type="protein sequence ID" value="CAE0475007.1"/>
    <property type="molecule type" value="Transcribed_RNA"/>
</dbReference>
<organism evidence="4">
    <name type="scientific">Chaetoceros debilis</name>
    <dbReference type="NCBI Taxonomy" id="122233"/>
    <lineage>
        <taxon>Eukaryota</taxon>
        <taxon>Sar</taxon>
        <taxon>Stramenopiles</taxon>
        <taxon>Ochrophyta</taxon>
        <taxon>Bacillariophyta</taxon>
        <taxon>Coscinodiscophyceae</taxon>
        <taxon>Chaetocerotophycidae</taxon>
        <taxon>Chaetocerotales</taxon>
        <taxon>Chaetocerotaceae</taxon>
        <taxon>Chaetoceros</taxon>
    </lineage>
</organism>
<feature type="signal peptide" evidence="3">
    <location>
        <begin position="1"/>
        <end position="20"/>
    </location>
</feature>
<dbReference type="AlphaFoldDB" id="A0A7S3QEW7"/>
<feature type="compositionally biased region" description="Low complexity" evidence="1">
    <location>
        <begin position="432"/>
        <end position="449"/>
    </location>
</feature>
<evidence type="ECO:0000313" key="4">
    <source>
        <dbReference type="EMBL" id="CAE0475007.1"/>
    </source>
</evidence>
<gene>
    <name evidence="4" type="ORF">CDEB00056_LOCUS19860</name>
</gene>
<protein>
    <submittedName>
        <fullName evidence="4">Uncharacterized protein</fullName>
    </submittedName>
</protein>
<evidence type="ECO:0000256" key="1">
    <source>
        <dbReference type="SAM" id="MobiDB-lite"/>
    </source>
</evidence>
<keyword evidence="2" id="KW-0812">Transmembrane</keyword>
<dbReference type="PANTHER" id="PTHR35690:SF1">
    <property type="entry name" value="OS01G0363500 PROTEIN"/>
    <property type="match status" value="1"/>
</dbReference>
<feature type="chain" id="PRO_5031460820" evidence="3">
    <location>
        <begin position="21"/>
        <end position="624"/>
    </location>
</feature>
<sequence>MVMTNHRFLLVVTVTAVVLQLRLLEKTQLVTGLASPTPSSLPSPRSTVRTLDVATASSNARTSININNNNNNNELESQVIASIQNVASSASNITEAPQHFFSTLGSFGKTSGALITQKWLTPESLEECTLFWDDGFRVLMRDLFRSYLFSQKSTRYGVKDWVALGWFLVLATSSSLIFFPLLLPLIRVALEDVGENGIDETTYLPPSFRYPRLVAMRRLRRPTEQPLGRYLTNGTPRNVQEGISFFKDGTLLLARDIKRGTLTARTDDTWGSYGWFTFLAFSSFPITPLIIPLIDKRRNGEDNENATSDYVPSSYRPERLKALARLRDININIAAIKFGILPIDTLRAAADANTDNRPPPEMLLEAIVEAQKQGITRDKSVFLEQLAGVPGRRWELAYIAGKPALMAMRKQLAASESKSDKKRISSSDDNENSNGNSNTESGRNSNSESWYRPLERLLLPWTRLRDGLYIDSNLVSAIQNFDVQTMQNKNGVFQILGSDFFQTTVEGPFSWDGDCICRIIKNDNDKNDDDDDDDDGQQQADDNGIHNSKRRKKNAAICAFRPTTATFQLGPWWKIDQNIPEEAPFDQTHIRDLPFFKFIHVDDTVAVAMGRSGSVALWTRMPEP</sequence>
<feature type="region of interest" description="Disordered" evidence="1">
    <location>
        <begin position="524"/>
        <end position="548"/>
    </location>
</feature>
<feature type="compositionally biased region" description="Acidic residues" evidence="1">
    <location>
        <begin position="526"/>
        <end position="536"/>
    </location>
</feature>
<evidence type="ECO:0000256" key="2">
    <source>
        <dbReference type="SAM" id="Phobius"/>
    </source>
</evidence>